<organism evidence="20 21">
    <name type="scientific">Staphylococcus phage MCE-2014</name>
    <dbReference type="NCBI Taxonomy" id="1524910"/>
    <lineage>
        <taxon>Viruses</taxon>
        <taxon>Duplodnaviria</taxon>
        <taxon>Heunggongvirae</taxon>
        <taxon>Uroviricota</taxon>
        <taxon>Caudoviricetes</taxon>
        <taxon>Herelleviridae</taxon>
        <taxon>Twortvirinae</taxon>
        <taxon>Kayvirus</taxon>
        <taxon>Kayvirus MCE2014</taxon>
    </lineage>
</organism>
<keyword evidence="14" id="KW-0578">Host cell lysis by virus</keyword>
<dbReference type="GO" id="GO:0009253">
    <property type="term" value="P:peptidoglycan catabolic process"/>
    <property type="evidence" value="ECO:0007669"/>
    <property type="project" value="InterPro"/>
</dbReference>
<dbReference type="GO" id="GO:0008233">
    <property type="term" value="F:peptidase activity"/>
    <property type="evidence" value="ECO:0007669"/>
    <property type="project" value="UniProtKB-KW"/>
</dbReference>
<keyword evidence="8" id="KW-0645">Protease</keyword>
<keyword evidence="15" id="KW-0511">Multifunctional enzyme</keyword>
<dbReference type="Gene3D" id="2.30.30.40">
    <property type="entry name" value="SH3 Domains"/>
    <property type="match status" value="1"/>
</dbReference>
<comment type="similarity">
    <text evidence="3">Belongs to the N-acetylmuramoyl-L-alanine amidase 2 family.</text>
</comment>
<dbReference type="InterPro" id="IPR003646">
    <property type="entry name" value="SH3-like_bac-type"/>
</dbReference>
<dbReference type="SUPFAM" id="SSF55846">
    <property type="entry name" value="N-acetylmuramoyl-L-alanine amidase-like"/>
    <property type="match status" value="1"/>
</dbReference>
<dbReference type="GO" id="GO:0008745">
    <property type="term" value="F:N-acetylmuramoyl-L-alanine amidase activity"/>
    <property type="evidence" value="ECO:0007669"/>
    <property type="project" value="UniProtKB-EC"/>
</dbReference>
<protein>
    <recommendedName>
        <fullName evidence="16">N-acetylmuramoyl-L-alanine amidase</fullName>
        <ecNumber evidence="4">3.5.1.28</ecNumber>
    </recommendedName>
    <alternativeName>
        <fullName evidence="17">D-alanyl-glycyl endopeptidase</fullName>
    </alternativeName>
    <alternativeName>
        <fullName evidence="16">N-acetylmuramoyl-L-alanine amidase</fullName>
    </alternativeName>
</protein>
<feature type="region of interest" description="Disordered" evidence="18">
    <location>
        <begin position="378"/>
        <end position="398"/>
    </location>
</feature>
<dbReference type="EMBL" id="KJ888149">
    <property type="protein sequence ID" value="AII26905.1"/>
    <property type="molecule type" value="Genomic_DNA"/>
</dbReference>
<evidence type="ECO:0000256" key="4">
    <source>
        <dbReference type="ARBA" id="ARBA00011901"/>
    </source>
</evidence>
<keyword evidence="7" id="KW-0081">Bacteriolytic enzyme</keyword>
<evidence type="ECO:0000256" key="18">
    <source>
        <dbReference type="SAM" id="MobiDB-lite"/>
    </source>
</evidence>
<evidence type="ECO:0000256" key="8">
    <source>
        <dbReference type="ARBA" id="ARBA00022670"/>
    </source>
</evidence>
<evidence type="ECO:0000256" key="16">
    <source>
        <dbReference type="ARBA" id="ARBA00042615"/>
    </source>
</evidence>
<comment type="cofactor">
    <cofactor evidence="2">
        <name>Zn(2+)</name>
        <dbReference type="ChEBI" id="CHEBI:29105"/>
    </cofactor>
</comment>
<evidence type="ECO:0000259" key="19">
    <source>
        <dbReference type="PROSITE" id="PS50911"/>
    </source>
</evidence>
<dbReference type="InterPro" id="IPR036505">
    <property type="entry name" value="Amidase/PGRP_sf"/>
</dbReference>
<dbReference type="GO" id="GO:0001897">
    <property type="term" value="P:symbiont-mediated cytolysis of host cell"/>
    <property type="evidence" value="ECO:0007669"/>
    <property type="project" value="UniProtKB-ARBA"/>
</dbReference>
<dbReference type="CDD" id="cd06583">
    <property type="entry name" value="PGRP"/>
    <property type="match status" value="1"/>
</dbReference>
<evidence type="ECO:0000256" key="1">
    <source>
        <dbReference type="ARBA" id="ARBA00001561"/>
    </source>
</evidence>
<dbReference type="GO" id="GO:0046872">
    <property type="term" value="F:metal ion binding"/>
    <property type="evidence" value="ECO:0007669"/>
    <property type="project" value="UniProtKB-KW"/>
</dbReference>
<proteinExistence type="inferred from homology"/>
<keyword evidence="10 20" id="KW-0378">Hydrolase</keyword>
<dbReference type="Gene3D" id="3.90.1720.10">
    <property type="entry name" value="endopeptidase domain like (from Nostoc punctiforme)"/>
    <property type="match status" value="1"/>
</dbReference>
<keyword evidence="12" id="KW-0106">Calcium</keyword>
<dbReference type="InterPro" id="IPR007921">
    <property type="entry name" value="CHAP_dom"/>
</dbReference>
<evidence type="ECO:0000256" key="12">
    <source>
        <dbReference type="ARBA" id="ARBA00022837"/>
    </source>
</evidence>
<dbReference type="Pfam" id="PF05257">
    <property type="entry name" value="CHAP"/>
    <property type="match status" value="1"/>
</dbReference>
<keyword evidence="11" id="KW-0862">Zinc</keyword>
<dbReference type="SMART" id="SM00644">
    <property type="entry name" value="Ami_2"/>
    <property type="match status" value="1"/>
</dbReference>
<dbReference type="InterPro" id="IPR002502">
    <property type="entry name" value="Amidase_domain"/>
</dbReference>
<dbReference type="InterPro" id="IPR038765">
    <property type="entry name" value="Papain-like_cys_pep_sf"/>
</dbReference>
<dbReference type="FunFam" id="3.40.80.10:FF:000005">
    <property type="entry name" value="N-acetylmuramoyl-L-alanine amidase"/>
    <property type="match status" value="1"/>
</dbReference>
<dbReference type="GO" id="GO:0042742">
    <property type="term" value="P:defense response to bacterium"/>
    <property type="evidence" value="ECO:0007669"/>
    <property type="project" value="UniProtKB-KW"/>
</dbReference>
<dbReference type="KEGG" id="vg:22276253"/>
<evidence type="ECO:0000256" key="9">
    <source>
        <dbReference type="ARBA" id="ARBA00022723"/>
    </source>
</evidence>
<evidence type="ECO:0000256" key="2">
    <source>
        <dbReference type="ARBA" id="ARBA00001947"/>
    </source>
</evidence>
<name>A0A076G4M3_9CAUD</name>
<sequence length="496" mass="54766">MAKTQAEINKRLDAYAKGTVDSPYRVKKATSYDPSFGVMEAGAIDADGYYHAQCQDLITDYVLWLTDNKVRTWGNAKDQIKQSYGTGFKIHENKPSTVPKKGWIAVFTSGSYEQWGHIGIVYDGGNTSTFTILEQNWNGYANKKPTKRVDNYYGLTHFIEIPVKAGTTVKKETAKKSASKTPAPKKKATLKVSKNHINYTMDKRGKKPEGMVIHNDAGRSSGQQYENSLANAGYARYANGIAHYYGSEGYVWEAIDAKNQIAWHTGDGTGANSGNFRFAGIEVCQSMSASDAQFLKNEQAVFQFTAEKFKEWGLTPNRKTVRLHMEFVPTACPHRSMVLHTGFNPVTQGRPSQAIMNKLKDYFIKQIKNYMDKGTSSSTVVKDGKTSSASTPATRPVTGSWKKNQYGTWYKPENATFVNGNQPIVTRIGSPFLNAPVGGNLPAGATIVYDEVCIQAGHIWIGYNAYNGNRVYCPVRTCQGVPPSHVPGVAWGVFKG</sequence>
<dbReference type="RefSeq" id="YP_009097995.1">
    <property type="nucleotide sequence ID" value="NC_025416.1"/>
</dbReference>
<evidence type="ECO:0000256" key="13">
    <source>
        <dbReference type="ARBA" id="ARBA00022852"/>
    </source>
</evidence>
<evidence type="ECO:0000313" key="20">
    <source>
        <dbReference type="EMBL" id="AII26905.1"/>
    </source>
</evidence>
<accession>A0A076G4M3</accession>
<evidence type="ECO:0000256" key="7">
    <source>
        <dbReference type="ARBA" id="ARBA00022638"/>
    </source>
</evidence>
<dbReference type="Proteomes" id="UP000028960">
    <property type="component" value="Segment"/>
</dbReference>
<keyword evidence="9" id="KW-0479">Metal-binding</keyword>
<keyword evidence="6" id="KW-1188">Viral release from host cell</keyword>
<keyword evidence="13" id="KW-0204">Cytolysis</keyword>
<dbReference type="Pfam" id="PF08460">
    <property type="entry name" value="SH3_5"/>
    <property type="match status" value="1"/>
</dbReference>
<dbReference type="SMR" id="A0A076G4M3"/>
<evidence type="ECO:0000256" key="3">
    <source>
        <dbReference type="ARBA" id="ARBA00007553"/>
    </source>
</evidence>
<dbReference type="SMART" id="SM00287">
    <property type="entry name" value="SH3b"/>
    <property type="match status" value="1"/>
</dbReference>
<keyword evidence="21" id="KW-1185">Reference proteome</keyword>
<evidence type="ECO:0000256" key="14">
    <source>
        <dbReference type="ARBA" id="ARBA00023142"/>
    </source>
</evidence>
<comment type="catalytic activity">
    <reaction evidence="1">
        <text>Hydrolyzes the link between N-acetylmuramoyl residues and L-amino acid residues in certain cell-wall glycopeptides.</text>
        <dbReference type="EC" id="3.5.1.28"/>
    </reaction>
</comment>
<feature type="domain" description="Peptidase C51" evidence="19">
    <location>
        <begin position="29"/>
        <end position="160"/>
    </location>
</feature>
<evidence type="ECO:0000256" key="17">
    <source>
        <dbReference type="ARBA" id="ARBA00047204"/>
    </source>
</evidence>
<reference evidence="20 21" key="1">
    <citation type="journal article" date="2014" name="Appl. Environ. Microbiol.">
        <title>Combined Use of Bacteriophage K and a Novel Bacteriophage To Reduce Staphylococcus aureus Biofilm Formation.</title>
        <authorList>
            <person name="Alves D.R."/>
            <person name="Gaudion A."/>
            <person name="Bean J.E."/>
            <person name="Perez Esteban P."/>
            <person name="Arnot T.C."/>
            <person name="Harper D.R."/>
            <person name="Kot W."/>
            <person name="Hansen L.H."/>
            <person name="Enright M.C."/>
            <person name="Jenkins A.T."/>
        </authorList>
    </citation>
    <scope>NUCLEOTIDE SEQUENCE [LARGE SCALE GENOMIC DNA]</scope>
</reference>
<dbReference type="Gene3D" id="3.40.80.10">
    <property type="entry name" value="Peptidoglycan recognition protein-like"/>
    <property type="match status" value="1"/>
</dbReference>
<evidence type="ECO:0000256" key="15">
    <source>
        <dbReference type="ARBA" id="ARBA00023268"/>
    </source>
</evidence>
<evidence type="ECO:0000256" key="5">
    <source>
        <dbReference type="ARBA" id="ARBA00022529"/>
    </source>
</evidence>
<evidence type="ECO:0000256" key="6">
    <source>
        <dbReference type="ARBA" id="ARBA00022612"/>
    </source>
</evidence>
<dbReference type="SUPFAM" id="SSF54001">
    <property type="entry name" value="Cysteine proteinases"/>
    <property type="match status" value="1"/>
</dbReference>
<dbReference type="GeneID" id="22276253"/>
<evidence type="ECO:0000313" key="21">
    <source>
        <dbReference type="Proteomes" id="UP000028960"/>
    </source>
</evidence>
<dbReference type="PROSITE" id="PS50911">
    <property type="entry name" value="CHAP"/>
    <property type="match status" value="1"/>
</dbReference>
<dbReference type="GO" id="GO:0006508">
    <property type="term" value="P:proteolysis"/>
    <property type="evidence" value="ECO:0007669"/>
    <property type="project" value="UniProtKB-KW"/>
</dbReference>
<dbReference type="FunFam" id="3.90.1720.10:FF:000008">
    <property type="entry name" value="N-acetylmuramoyl-L-alanine amidase"/>
    <property type="match status" value="1"/>
</dbReference>
<evidence type="ECO:0000256" key="10">
    <source>
        <dbReference type="ARBA" id="ARBA00022801"/>
    </source>
</evidence>
<keyword evidence="5" id="KW-0929">Antimicrobial</keyword>
<evidence type="ECO:0000256" key="11">
    <source>
        <dbReference type="ARBA" id="ARBA00022833"/>
    </source>
</evidence>
<dbReference type="EC" id="3.5.1.28" evidence="4"/>
<feature type="compositionally biased region" description="Polar residues" evidence="18">
    <location>
        <begin position="378"/>
        <end position="393"/>
    </location>
</feature>